<feature type="domain" description="C-type lectin" evidence="5">
    <location>
        <begin position="631"/>
        <end position="749"/>
    </location>
</feature>
<dbReference type="EMBL" id="CAXLJL010000123">
    <property type="protein sequence ID" value="CAL5132299.1"/>
    <property type="molecule type" value="Genomic_DNA"/>
</dbReference>
<feature type="domain" description="C-type lectin" evidence="5">
    <location>
        <begin position="479"/>
        <end position="603"/>
    </location>
</feature>
<feature type="chain" id="PRO_5043685406" description="C-type lectin domain-containing protein" evidence="4">
    <location>
        <begin position="23"/>
        <end position="2076"/>
    </location>
</feature>
<keyword evidence="3" id="KW-0472">Membrane</keyword>
<dbReference type="CDD" id="cd00037">
    <property type="entry name" value="CLECT"/>
    <property type="match status" value="6"/>
</dbReference>
<sequence length="2076" mass="230861">MGVPVISLLFLSFLQHISCVFADQKYTNLCLSPGLCISISDFKSNFLAAHEECKKLNKSLLTIHRKEEQRLVGKKLKELFGEEKLFWFGLYFTNDNYQWISGPDILPNAYFSSRKPEDTNLAGSCFTIHGSDELYTWAAQGCDSKLPFICGTQTLGAVQKSQDLLGYRQCPQNYNLIDGKCFMPKLSIKDALSWNNASKACSQSVSGGTLASITSVAHQDYISLLVARSPGPAWIGMHLVADEHVWERKGPVSFTNWFGGQDWPRSKPVCTMVHQRPRHLGQWEDVSCDTKLGYICEAPAAVTQSPSSAEGDPVLKRGLCENGFYEHRGRCYRLLSDETSQNTSIKSVSNSGGCSTRLSPHSSEDWAFMRLLLSRQSTFSLSWIGVTFVLNTSTSPRMRFITEDGLPLLMIYSVDFNQLPLPDSNISEIRQCIALSRTKSAAVWVNCSTKLPSICGHALPEYGLHSNPAISCPPGWTRLNTKCYSSISNSQLTWSEAEAFCQQLNNQSHLPSLHTPAEQQFLTNILFHQRAWLGLRVKLQSGSRRVKQFHWSDDTPVDYLSFRIGEPSFSLNNGAVEECVVLQEKTHDWNDINCYDRHNFVCQLSLVNSTATPPQPDPANSVHEECSTTLSPNICIELHTRPAEFWSAQNECRARNKTLVTIVSKEHHLYIMSAIRKMSGGSPLKAYIGLYSIDKLLRWASGYQAFPATFWHGKTPDTDAQCVYINSGLSDPGTWEFGSCESALPFICAHKIDVPESKQIDDALYRCPDGYIRIGDGCFMMKAEPTDKLSWPEATQACAKTAPNARLASIPSLHEHDGLTALLALHSLPVWIGLYLTDYAHSWRSNVSVTFTNWLEGEPDGRGTRCTMMRNEFDKLGKWSDEDCDRQMGYICEADPVRAAGSVKTDMTDVLKKGRCVDGYYEYRNQCFTLYSDSKDLNRSSVDLHDEVSGRCLRLTHLLGVDCNTRKDLWGTKSCPVPATPHTLADAAFMRLLIHNFGLENTEAWIGLKLLSTVDLNQLLSEDGSLLGASSFVNFEPIMQGSGVLNSTSPLHSCLVASTLDTQLKVVNCSDKGYPIVCGYSLDDHTLHPNRTLHNARCPKGWRALGENCYRSAPLDLRKSWREAETACHNMAISIPGFTGHLPSIHTLEEQHLLTELIPSSSIWIGLRALYTFGARTMLRFPIRKPHHSVQLVWSDQSPMDYFAFPANATDVIRPYTPELCFVLSEHKRELQPTYCRQPRSYVCQLTPSKNDKPTLEGLPRLTDNKPSKNPCSDGEFSLPGLSNGACYRVVRSNADWVSAEGVCRNLDPAAHLASVHSQHEFDELSKSLASQLPKPTQLWFGLYESNFAYAWSDRSSVNYISLTADLSKDNRHLSQDCFVLAQVTGPSPGQNPCLWNAVDCNSTQPAFVCQRYASGLLNNSGAPSDRLTTNSSTWRPLLCPPGFRQYGDRCFSVVTEPLPWSEADRKCSRILKEYPGFSGSLVRIDSSHTQDFVASLLDGLAPGQSSAWIGLHRDFSERIPNMQWSDSGEMRYLRSVYRASQEPIFKVQAVQSPADREPHIQLCTALFRSTDPRLNGLWLQWSCNEVTHLPSVCQAVPISSSVISEAKPVKSWSKDCPPNFYLGTTGFSSGPSRPVCYHLLSRTERYNWKEADERCKNLSTRDYEVNLISVASVFEASFIRSWLLLPESLGGAGLALNEPVWTALQLPHNSYHGWTWNTTTPEPVRFTDWLIPPSSPSGCFLFYSSPYMRHSEFESTGLGSLQQASSCGMPYYAVCQAMASRSTHSTGSLGLSTSGSHESERPNCVTVDAGGTSESLPSGILTNLSVSSSGKSCIRWDLVPPKDITEFHLRADWFRHRLSAARVVGGDGTLSYAENYCSLLYDPGTAKTLYGCYVNASSPEFESCKLVPCDNAAVVVPHAVSHTTVIVLMVFVVLGVFLLGFGLWRGYAPLRAGYRRHTAPNKFDTATGRMRRSSVQYVAPDSVNGIGAQVSTSGDRHREQQHPLTKSDSEYDRTDFLPLKTSDQPKTNAEPLNPAGATPGLSLSAPLGSVAFYNPMYSRLNNTMVDDDYDPEANM</sequence>
<dbReference type="Gene3D" id="3.10.100.10">
    <property type="entry name" value="Mannose-Binding Protein A, subunit A"/>
    <property type="match status" value="10"/>
</dbReference>
<feature type="domain" description="C-type lectin" evidence="5">
    <location>
        <begin position="177"/>
        <end position="297"/>
    </location>
</feature>
<proteinExistence type="predicted"/>
<keyword evidence="3" id="KW-0812">Transmembrane</keyword>
<dbReference type="InterPro" id="IPR016187">
    <property type="entry name" value="CTDL_fold"/>
</dbReference>
<dbReference type="PANTHER" id="PTHR22803">
    <property type="entry name" value="MANNOSE, PHOSPHOLIPASE, LECTIN RECEPTOR RELATED"/>
    <property type="match status" value="1"/>
</dbReference>
<feature type="domain" description="C-type lectin" evidence="5">
    <location>
        <begin position="32"/>
        <end position="151"/>
    </location>
</feature>
<evidence type="ECO:0000313" key="6">
    <source>
        <dbReference type="EMBL" id="CAL5132299.1"/>
    </source>
</evidence>
<keyword evidence="3" id="KW-1133">Transmembrane helix</keyword>
<reference evidence="6" key="1">
    <citation type="submission" date="2024-06" db="EMBL/GenBank/DDBJ databases">
        <authorList>
            <person name="Liu X."/>
            <person name="Lenzi L."/>
            <person name="Haldenby T S."/>
            <person name="Uol C."/>
        </authorList>
    </citation>
    <scope>NUCLEOTIDE SEQUENCE</scope>
</reference>
<dbReference type="InterPro" id="IPR018378">
    <property type="entry name" value="C-type_lectin_CS"/>
</dbReference>
<name>A0AAV2T8E2_CALDB</name>
<feature type="signal peptide" evidence="4">
    <location>
        <begin position="1"/>
        <end position="22"/>
    </location>
</feature>
<feature type="compositionally biased region" description="Basic and acidic residues" evidence="2">
    <location>
        <begin position="1995"/>
        <end position="2016"/>
    </location>
</feature>
<evidence type="ECO:0000256" key="2">
    <source>
        <dbReference type="SAM" id="MobiDB-lite"/>
    </source>
</evidence>
<protein>
    <recommendedName>
        <fullName evidence="5">C-type lectin domain-containing protein</fullName>
    </recommendedName>
</protein>
<organism evidence="6 7">
    <name type="scientific">Calicophoron daubneyi</name>
    <name type="common">Rumen fluke</name>
    <name type="synonym">Paramphistomum daubneyi</name>
    <dbReference type="NCBI Taxonomy" id="300641"/>
    <lineage>
        <taxon>Eukaryota</taxon>
        <taxon>Metazoa</taxon>
        <taxon>Spiralia</taxon>
        <taxon>Lophotrochozoa</taxon>
        <taxon>Platyhelminthes</taxon>
        <taxon>Trematoda</taxon>
        <taxon>Digenea</taxon>
        <taxon>Plagiorchiida</taxon>
        <taxon>Pronocephalata</taxon>
        <taxon>Paramphistomoidea</taxon>
        <taxon>Paramphistomidae</taxon>
        <taxon>Calicophoron</taxon>
    </lineage>
</organism>
<dbReference type="SMART" id="SM00034">
    <property type="entry name" value="CLECT"/>
    <property type="match status" value="11"/>
</dbReference>
<keyword evidence="1" id="KW-1015">Disulfide bond</keyword>
<evidence type="ECO:0000256" key="1">
    <source>
        <dbReference type="ARBA" id="ARBA00023157"/>
    </source>
</evidence>
<dbReference type="InterPro" id="IPR001304">
    <property type="entry name" value="C-type_lectin-like"/>
</dbReference>
<dbReference type="InterPro" id="IPR016186">
    <property type="entry name" value="C-type_lectin-like/link_sf"/>
</dbReference>
<feature type="domain" description="C-type lectin" evidence="5">
    <location>
        <begin position="1105"/>
        <end position="1245"/>
    </location>
</feature>
<evidence type="ECO:0000313" key="7">
    <source>
        <dbReference type="Proteomes" id="UP001497525"/>
    </source>
</evidence>
<feature type="domain" description="C-type lectin" evidence="5">
    <location>
        <begin position="774"/>
        <end position="893"/>
    </location>
</feature>
<accession>A0AAV2T8E2</accession>
<dbReference type="Proteomes" id="UP001497525">
    <property type="component" value="Unassembled WGS sequence"/>
</dbReference>
<evidence type="ECO:0000259" key="5">
    <source>
        <dbReference type="PROSITE" id="PS50041"/>
    </source>
</evidence>
<dbReference type="InterPro" id="IPR050111">
    <property type="entry name" value="C-type_lectin/snaclec_domain"/>
</dbReference>
<feature type="domain" description="C-type lectin" evidence="5">
    <location>
        <begin position="1637"/>
        <end position="1777"/>
    </location>
</feature>
<evidence type="ECO:0000256" key="3">
    <source>
        <dbReference type="SAM" id="Phobius"/>
    </source>
</evidence>
<feature type="region of interest" description="Disordered" evidence="2">
    <location>
        <begin position="1986"/>
        <end position="2038"/>
    </location>
</feature>
<feature type="region of interest" description="Disordered" evidence="2">
    <location>
        <begin position="1254"/>
        <end position="1273"/>
    </location>
</feature>
<dbReference type="SUPFAM" id="SSF56436">
    <property type="entry name" value="C-type lectin-like"/>
    <property type="match status" value="11"/>
</dbReference>
<gene>
    <name evidence="6" type="ORF">CDAUBV1_LOCUS5138</name>
</gene>
<dbReference type="PROSITE" id="PS00615">
    <property type="entry name" value="C_TYPE_LECTIN_1"/>
    <property type="match status" value="3"/>
</dbReference>
<feature type="domain" description="C-type lectin" evidence="5">
    <location>
        <begin position="1447"/>
        <end position="1586"/>
    </location>
</feature>
<evidence type="ECO:0000256" key="4">
    <source>
        <dbReference type="SAM" id="SignalP"/>
    </source>
</evidence>
<comment type="caution">
    <text evidence="6">The sequence shown here is derived from an EMBL/GenBank/DDBJ whole genome shotgun (WGS) entry which is preliminary data.</text>
</comment>
<keyword evidence="4" id="KW-0732">Signal</keyword>
<feature type="transmembrane region" description="Helical" evidence="3">
    <location>
        <begin position="1926"/>
        <end position="1948"/>
    </location>
</feature>
<dbReference type="PROSITE" id="PS50041">
    <property type="entry name" value="C_TYPE_LECTIN_2"/>
    <property type="match status" value="9"/>
</dbReference>
<feature type="domain" description="C-type lectin" evidence="5">
    <location>
        <begin position="1283"/>
        <end position="1402"/>
    </location>
</feature>
<dbReference type="Pfam" id="PF00059">
    <property type="entry name" value="Lectin_C"/>
    <property type="match status" value="7"/>
</dbReference>